<protein>
    <submittedName>
        <fullName evidence="3">Major pollen allergen aln g</fullName>
    </submittedName>
</protein>
<dbReference type="GO" id="GO:0005737">
    <property type="term" value="C:cytoplasm"/>
    <property type="evidence" value="ECO:0007669"/>
    <property type="project" value="TreeGrafter"/>
</dbReference>
<dbReference type="GO" id="GO:0004864">
    <property type="term" value="F:protein phosphatase inhibitor activity"/>
    <property type="evidence" value="ECO:0007669"/>
    <property type="project" value="InterPro"/>
</dbReference>
<evidence type="ECO:0000256" key="1">
    <source>
        <dbReference type="ARBA" id="ARBA00009744"/>
    </source>
</evidence>
<dbReference type="EMBL" id="JABWDY010025196">
    <property type="protein sequence ID" value="KAF5189636.1"/>
    <property type="molecule type" value="Genomic_DNA"/>
</dbReference>
<evidence type="ECO:0000313" key="4">
    <source>
        <dbReference type="Proteomes" id="UP000554482"/>
    </source>
</evidence>
<dbReference type="InterPro" id="IPR024949">
    <property type="entry name" value="Bet_v_I_allergen"/>
</dbReference>
<dbReference type="InterPro" id="IPR023393">
    <property type="entry name" value="START-like_dom_sf"/>
</dbReference>
<comment type="caution">
    <text evidence="3">The sequence shown here is derived from an EMBL/GenBank/DDBJ whole genome shotgun (WGS) entry which is preliminary data.</text>
</comment>
<feature type="domain" description="Bet v I/Major latex protein" evidence="2">
    <location>
        <begin position="1"/>
        <end position="153"/>
    </location>
</feature>
<dbReference type="GO" id="GO:0038023">
    <property type="term" value="F:signaling receptor activity"/>
    <property type="evidence" value="ECO:0007669"/>
    <property type="project" value="InterPro"/>
</dbReference>
<dbReference type="InterPro" id="IPR000916">
    <property type="entry name" value="Bet_v_I/MLP"/>
</dbReference>
<organism evidence="3 4">
    <name type="scientific">Thalictrum thalictroides</name>
    <name type="common">Rue-anemone</name>
    <name type="synonym">Anemone thalictroides</name>
    <dbReference type="NCBI Taxonomy" id="46969"/>
    <lineage>
        <taxon>Eukaryota</taxon>
        <taxon>Viridiplantae</taxon>
        <taxon>Streptophyta</taxon>
        <taxon>Embryophyta</taxon>
        <taxon>Tracheophyta</taxon>
        <taxon>Spermatophyta</taxon>
        <taxon>Magnoliopsida</taxon>
        <taxon>Ranunculales</taxon>
        <taxon>Ranunculaceae</taxon>
        <taxon>Thalictroideae</taxon>
        <taxon>Thalictrum</taxon>
    </lineage>
</organism>
<dbReference type="InterPro" id="IPR050279">
    <property type="entry name" value="Plant_def-hormone_signal"/>
</dbReference>
<dbReference type="Gene3D" id="3.30.530.20">
    <property type="match status" value="1"/>
</dbReference>
<dbReference type="PANTHER" id="PTHR31213:SF174">
    <property type="entry name" value="MAJOR ALLERGEN PRU AR 1-LIKE"/>
    <property type="match status" value="1"/>
</dbReference>
<dbReference type="GO" id="GO:0006952">
    <property type="term" value="P:defense response"/>
    <property type="evidence" value="ECO:0007669"/>
    <property type="project" value="InterPro"/>
</dbReference>
<comment type="similarity">
    <text evidence="1">Belongs to the BetVI family.</text>
</comment>
<keyword evidence="4" id="KW-1185">Reference proteome</keyword>
<evidence type="ECO:0000313" key="3">
    <source>
        <dbReference type="EMBL" id="KAF5189636.1"/>
    </source>
</evidence>
<dbReference type="GO" id="GO:0010427">
    <property type="term" value="F:abscisic acid binding"/>
    <property type="evidence" value="ECO:0007669"/>
    <property type="project" value="InterPro"/>
</dbReference>
<dbReference type="PANTHER" id="PTHR31213">
    <property type="entry name" value="OS08G0374000 PROTEIN-RELATED"/>
    <property type="match status" value="1"/>
</dbReference>
<sequence>MGVTGFSAEIVTSVPADKMFKACVFDMHILAPKLMPEVVKSASFIGDGGVGSFNEYHFTDVISYDHVKERIEALDKNNFVCKYSLAEGGNLGTKLKSSSYQVKFTPSGNGSVAKVDVHMETIEGVEYSAEEINKEKEGLVATYKAVESHLLANP</sequence>
<dbReference type="GO" id="GO:0009738">
    <property type="term" value="P:abscisic acid-activated signaling pathway"/>
    <property type="evidence" value="ECO:0007669"/>
    <property type="project" value="InterPro"/>
</dbReference>
<dbReference type="PRINTS" id="PR00634">
    <property type="entry name" value="BETALLERGEN"/>
</dbReference>
<accession>A0A7J6VWY6</accession>
<proteinExistence type="inferred from homology"/>
<name>A0A7J6VWY6_THATH</name>
<dbReference type="GO" id="GO:0005634">
    <property type="term" value="C:nucleus"/>
    <property type="evidence" value="ECO:0007669"/>
    <property type="project" value="TreeGrafter"/>
</dbReference>
<dbReference type="CDD" id="cd07816">
    <property type="entry name" value="Bet_v1-like"/>
    <property type="match status" value="1"/>
</dbReference>
<dbReference type="Proteomes" id="UP000554482">
    <property type="component" value="Unassembled WGS sequence"/>
</dbReference>
<gene>
    <name evidence="3" type="ORF">FRX31_020775</name>
</gene>
<dbReference type="OrthoDB" id="1500546at2759"/>
<reference evidence="3 4" key="1">
    <citation type="submission" date="2020-06" db="EMBL/GenBank/DDBJ databases">
        <title>Transcriptomic and genomic resources for Thalictrum thalictroides and T. hernandezii: Facilitating candidate gene discovery in an emerging model plant lineage.</title>
        <authorList>
            <person name="Arias T."/>
            <person name="Riano-Pachon D.M."/>
            <person name="Di Stilio V.S."/>
        </authorList>
    </citation>
    <scope>NUCLEOTIDE SEQUENCE [LARGE SCALE GENOMIC DNA]</scope>
    <source>
        <strain evidence="4">cv. WT478/WT964</strain>
        <tissue evidence="3">Leaves</tissue>
    </source>
</reference>
<dbReference type="AlphaFoldDB" id="A0A7J6VWY6"/>
<dbReference type="FunFam" id="3.30.530.20:FF:000007">
    <property type="entry name" value="Major pollen allergen Bet v 1-A"/>
    <property type="match status" value="1"/>
</dbReference>
<dbReference type="Pfam" id="PF00407">
    <property type="entry name" value="Bet_v_1"/>
    <property type="match status" value="1"/>
</dbReference>
<dbReference type="SUPFAM" id="SSF55961">
    <property type="entry name" value="Bet v1-like"/>
    <property type="match status" value="1"/>
</dbReference>
<evidence type="ECO:0000259" key="2">
    <source>
        <dbReference type="Pfam" id="PF00407"/>
    </source>
</evidence>